<evidence type="ECO:0000259" key="1">
    <source>
        <dbReference type="PROSITE" id="PS50041"/>
    </source>
</evidence>
<proteinExistence type="predicted"/>
<dbReference type="SUPFAM" id="SSF56436">
    <property type="entry name" value="C-type lectin-like"/>
    <property type="match status" value="1"/>
</dbReference>
<dbReference type="STRING" id="27835.A0A0N4XIW3"/>
<dbReference type="OMA" id="CYWIETE"/>
<gene>
    <name evidence="2" type="ORF">NBR_LOCUS2466</name>
</gene>
<accession>A0A0N4XIW3</accession>
<dbReference type="WBParaSite" id="NBR_0000246501-mRNA-1">
    <property type="protein sequence ID" value="NBR_0000246501-mRNA-1"/>
    <property type="gene ID" value="NBR_0000246501"/>
</dbReference>
<organism evidence="4">
    <name type="scientific">Nippostrongylus brasiliensis</name>
    <name type="common">Rat hookworm</name>
    <dbReference type="NCBI Taxonomy" id="27835"/>
    <lineage>
        <taxon>Eukaryota</taxon>
        <taxon>Metazoa</taxon>
        <taxon>Ecdysozoa</taxon>
        <taxon>Nematoda</taxon>
        <taxon>Chromadorea</taxon>
        <taxon>Rhabditida</taxon>
        <taxon>Rhabditina</taxon>
        <taxon>Rhabditomorpha</taxon>
        <taxon>Strongyloidea</taxon>
        <taxon>Heligmosomidae</taxon>
        <taxon>Nippostrongylus</taxon>
    </lineage>
</organism>
<dbReference type="InterPro" id="IPR001304">
    <property type="entry name" value="C-type_lectin-like"/>
</dbReference>
<dbReference type="AlphaFoldDB" id="A0A0N4XIW3"/>
<dbReference type="InterPro" id="IPR016186">
    <property type="entry name" value="C-type_lectin-like/link_sf"/>
</dbReference>
<dbReference type="Gene3D" id="3.10.100.10">
    <property type="entry name" value="Mannose-Binding Protein A, subunit A"/>
    <property type="match status" value="1"/>
</dbReference>
<dbReference type="PROSITE" id="PS50041">
    <property type="entry name" value="C_TYPE_LECTIN_2"/>
    <property type="match status" value="1"/>
</dbReference>
<evidence type="ECO:0000313" key="3">
    <source>
        <dbReference type="Proteomes" id="UP000271162"/>
    </source>
</evidence>
<reference evidence="4" key="1">
    <citation type="submission" date="2017-02" db="UniProtKB">
        <authorList>
            <consortium name="WormBaseParasite"/>
        </authorList>
    </citation>
    <scope>IDENTIFICATION</scope>
</reference>
<dbReference type="Pfam" id="PF00059">
    <property type="entry name" value="Lectin_C"/>
    <property type="match status" value="1"/>
</dbReference>
<keyword evidence="3" id="KW-1185">Reference proteome</keyword>
<protein>
    <submittedName>
        <fullName evidence="4">C-type lectin domain-containing protein</fullName>
    </submittedName>
</protein>
<name>A0A0N4XIW3_NIPBR</name>
<dbReference type="InterPro" id="IPR016187">
    <property type="entry name" value="CTDL_fold"/>
</dbReference>
<evidence type="ECO:0000313" key="4">
    <source>
        <dbReference type="WBParaSite" id="NBR_0000246501-mRNA-1"/>
    </source>
</evidence>
<dbReference type="EMBL" id="UYSL01002829">
    <property type="protein sequence ID" value="VDL66055.1"/>
    <property type="molecule type" value="Genomic_DNA"/>
</dbReference>
<reference evidence="2 3" key="2">
    <citation type="submission" date="2018-11" db="EMBL/GenBank/DDBJ databases">
        <authorList>
            <consortium name="Pathogen Informatics"/>
        </authorList>
    </citation>
    <scope>NUCLEOTIDE SEQUENCE [LARGE SCALE GENOMIC DNA]</scope>
</reference>
<feature type="domain" description="C-type lectin" evidence="1">
    <location>
        <begin position="1"/>
        <end position="113"/>
    </location>
</feature>
<dbReference type="Proteomes" id="UP000271162">
    <property type="component" value="Unassembled WGS sequence"/>
</dbReference>
<evidence type="ECO:0000313" key="2">
    <source>
        <dbReference type="EMBL" id="VDL66055.1"/>
    </source>
</evidence>
<sequence>MDFFSAESSCYSQGATLFVPNTAEEWNAIMKFSTPHFWTWIGLMQDDNMKTAKWQSRGGIEISKLKWLERSYRSRSNGWTPSSHCVANFNTQPSIYSYVYFYSCDLQFASICERNNTLVRSNSSVG</sequence>
<dbReference type="CDD" id="cd00037">
    <property type="entry name" value="CLECT"/>
    <property type="match status" value="1"/>
</dbReference>